<dbReference type="KEGG" id="mri:Mal4_57710"/>
<dbReference type="RefSeq" id="WP_145372761.1">
    <property type="nucleotide sequence ID" value="NZ_CP036275.1"/>
</dbReference>
<dbReference type="EC" id="3.1.6.1" evidence="10"/>
<dbReference type="InterPro" id="IPR000917">
    <property type="entry name" value="Sulfatase_N"/>
</dbReference>
<keyword evidence="4 8" id="KW-0732">Signal</keyword>
<dbReference type="AlphaFoldDB" id="A0A517ZG15"/>
<dbReference type="PANTHER" id="PTHR42693">
    <property type="entry name" value="ARYLSULFATASE FAMILY MEMBER"/>
    <property type="match status" value="1"/>
</dbReference>
<evidence type="ECO:0000256" key="8">
    <source>
        <dbReference type="SAM" id="SignalP"/>
    </source>
</evidence>
<keyword evidence="5 10" id="KW-0378">Hydrolase</keyword>
<dbReference type="GO" id="GO:0046872">
    <property type="term" value="F:metal ion binding"/>
    <property type="evidence" value="ECO:0007669"/>
    <property type="project" value="UniProtKB-KW"/>
</dbReference>
<sequence length="464" mass="51829" precursor="true">MNRLWLPLLILFVAALHQPAAAAESRPNIVLILADDLGWTDLACMGSEYYETPHIDRLAQQGVTLQSFYVCQNCAPTRAALISGQYAPRTGIYTVGTFKRGREQDRGMIPPENQRQLPTDKVTIAEALKQAGYVTGMFGKWHLGNGKEYHPSQRGFDEAIVSNGRHFKFRTIPPTRKPADDEYLADFLTDRAVDFIDRHSDEPFFLYLPHFAVHVPLHAKPDLISRYRAKAGVGGHNDPVYAAMIHSVDESVGRVTDALERHGLSDNTLLIFTSDNGGVGGYRVPGTDQRKGTTDNTPLRGGKGMLYEGGVRVPFIARWPGAIPSGSKSDAPVAHVDLYPTFVELAGGTLPEDYTLDGTSAVDVLKQPSAAHERPPIYWHFPGYLESYIEEDVWRTTPVSVIRDGNFKLLEFFEDDRLELYDLSKDIEEKHDLSTELPEKTRALHEKLEAWRDETGALMARQTP</sequence>
<dbReference type="OrthoDB" id="9783154at2"/>
<gene>
    <name evidence="10" type="primary">atsA_65</name>
    <name evidence="10" type="ORF">Mal4_57710</name>
</gene>
<dbReference type="SUPFAM" id="SSF53649">
    <property type="entry name" value="Alkaline phosphatase-like"/>
    <property type="match status" value="1"/>
</dbReference>
<comment type="cofactor">
    <cofactor evidence="1">
        <name>Ca(2+)</name>
        <dbReference type="ChEBI" id="CHEBI:29108"/>
    </cofactor>
</comment>
<evidence type="ECO:0000256" key="6">
    <source>
        <dbReference type="ARBA" id="ARBA00022837"/>
    </source>
</evidence>
<dbReference type="CDD" id="cd16144">
    <property type="entry name" value="ARS_like"/>
    <property type="match status" value="1"/>
</dbReference>
<evidence type="ECO:0000259" key="9">
    <source>
        <dbReference type="Pfam" id="PF00884"/>
    </source>
</evidence>
<evidence type="ECO:0000313" key="10">
    <source>
        <dbReference type="EMBL" id="QDU41404.1"/>
    </source>
</evidence>
<dbReference type="EMBL" id="CP036275">
    <property type="protein sequence ID" value="QDU41404.1"/>
    <property type="molecule type" value="Genomic_DNA"/>
</dbReference>
<evidence type="ECO:0000256" key="5">
    <source>
        <dbReference type="ARBA" id="ARBA00022801"/>
    </source>
</evidence>
<dbReference type="InterPro" id="IPR017850">
    <property type="entry name" value="Alkaline_phosphatase_core_sf"/>
</dbReference>
<proteinExistence type="inferred from homology"/>
<name>A0A517ZG15_9PLAN</name>
<evidence type="ECO:0000256" key="4">
    <source>
        <dbReference type="ARBA" id="ARBA00022729"/>
    </source>
</evidence>
<feature type="chain" id="PRO_5022227950" evidence="8">
    <location>
        <begin position="23"/>
        <end position="464"/>
    </location>
</feature>
<keyword evidence="6" id="KW-0106">Calcium</keyword>
<dbReference type="Proteomes" id="UP000320496">
    <property type="component" value="Chromosome"/>
</dbReference>
<dbReference type="InterPro" id="IPR050738">
    <property type="entry name" value="Sulfatase"/>
</dbReference>
<dbReference type="PANTHER" id="PTHR42693:SF42">
    <property type="entry name" value="ARYLSULFATASE G"/>
    <property type="match status" value="1"/>
</dbReference>
<dbReference type="GO" id="GO:0004065">
    <property type="term" value="F:arylsulfatase activity"/>
    <property type="evidence" value="ECO:0007669"/>
    <property type="project" value="UniProtKB-EC"/>
</dbReference>
<reference evidence="10 11" key="1">
    <citation type="submission" date="2019-02" db="EMBL/GenBank/DDBJ databases">
        <title>Deep-cultivation of Planctomycetes and their phenomic and genomic characterization uncovers novel biology.</title>
        <authorList>
            <person name="Wiegand S."/>
            <person name="Jogler M."/>
            <person name="Boedeker C."/>
            <person name="Pinto D."/>
            <person name="Vollmers J."/>
            <person name="Rivas-Marin E."/>
            <person name="Kohn T."/>
            <person name="Peeters S.H."/>
            <person name="Heuer A."/>
            <person name="Rast P."/>
            <person name="Oberbeckmann S."/>
            <person name="Bunk B."/>
            <person name="Jeske O."/>
            <person name="Meyerdierks A."/>
            <person name="Storesund J.E."/>
            <person name="Kallscheuer N."/>
            <person name="Luecker S."/>
            <person name="Lage O.M."/>
            <person name="Pohl T."/>
            <person name="Merkel B.J."/>
            <person name="Hornburger P."/>
            <person name="Mueller R.-W."/>
            <person name="Bruemmer F."/>
            <person name="Labrenz M."/>
            <person name="Spormann A.M."/>
            <person name="Op den Camp H."/>
            <person name="Overmann J."/>
            <person name="Amann R."/>
            <person name="Jetten M.S.M."/>
            <person name="Mascher T."/>
            <person name="Medema M.H."/>
            <person name="Devos D.P."/>
            <person name="Kaster A.-K."/>
            <person name="Ovreas L."/>
            <person name="Rohde M."/>
            <person name="Galperin M.Y."/>
            <person name="Jogler C."/>
        </authorList>
    </citation>
    <scope>NUCLEOTIDE SEQUENCE [LARGE SCALE GENOMIC DNA]</scope>
    <source>
        <strain evidence="10 11">Mal4</strain>
    </source>
</reference>
<dbReference type="Gene3D" id="3.30.1120.10">
    <property type="match status" value="1"/>
</dbReference>
<organism evidence="10 11">
    <name type="scientific">Maioricimonas rarisocia</name>
    <dbReference type="NCBI Taxonomy" id="2528026"/>
    <lineage>
        <taxon>Bacteria</taxon>
        <taxon>Pseudomonadati</taxon>
        <taxon>Planctomycetota</taxon>
        <taxon>Planctomycetia</taxon>
        <taxon>Planctomycetales</taxon>
        <taxon>Planctomycetaceae</taxon>
        <taxon>Maioricimonas</taxon>
    </lineage>
</organism>
<feature type="signal peptide" evidence="8">
    <location>
        <begin position="1"/>
        <end position="22"/>
    </location>
</feature>
<evidence type="ECO:0000256" key="7">
    <source>
        <dbReference type="SAM" id="MobiDB-lite"/>
    </source>
</evidence>
<evidence type="ECO:0000313" key="11">
    <source>
        <dbReference type="Proteomes" id="UP000320496"/>
    </source>
</evidence>
<feature type="domain" description="Sulfatase N-terminal" evidence="9">
    <location>
        <begin position="27"/>
        <end position="347"/>
    </location>
</feature>
<protein>
    <submittedName>
        <fullName evidence="10">Arylsulfatase</fullName>
        <ecNumber evidence="10">3.1.6.1</ecNumber>
    </submittedName>
</protein>
<keyword evidence="11" id="KW-1185">Reference proteome</keyword>
<accession>A0A517ZG15</accession>
<keyword evidence="3" id="KW-0479">Metal-binding</keyword>
<dbReference type="Pfam" id="PF00884">
    <property type="entry name" value="Sulfatase"/>
    <property type="match status" value="1"/>
</dbReference>
<evidence type="ECO:0000256" key="1">
    <source>
        <dbReference type="ARBA" id="ARBA00001913"/>
    </source>
</evidence>
<feature type="region of interest" description="Disordered" evidence="7">
    <location>
        <begin position="281"/>
        <end position="303"/>
    </location>
</feature>
<evidence type="ECO:0000256" key="2">
    <source>
        <dbReference type="ARBA" id="ARBA00008779"/>
    </source>
</evidence>
<dbReference type="Gene3D" id="3.40.720.10">
    <property type="entry name" value="Alkaline Phosphatase, subunit A"/>
    <property type="match status" value="1"/>
</dbReference>
<comment type="similarity">
    <text evidence="2">Belongs to the sulfatase family.</text>
</comment>
<evidence type="ECO:0000256" key="3">
    <source>
        <dbReference type="ARBA" id="ARBA00022723"/>
    </source>
</evidence>